<dbReference type="RefSeq" id="WP_274232114.1">
    <property type="nucleotide sequence ID" value="NZ_BAABHQ010000015.1"/>
</dbReference>
<feature type="compositionally biased region" description="Acidic residues" evidence="1">
    <location>
        <begin position="188"/>
        <end position="197"/>
    </location>
</feature>
<feature type="transmembrane region" description="Helical" evidence="2">
    <location>
        <begin position="55"/>
        <end position="71"/>
    </location>
</feature>
<feature type="compositionally biased region" description="Polar residues" evidence="1">
    <location>
        <begin position="1"/>
        <end position="14"/>
    </location>
</feature>
<organism evidence="4 5">
    <name type="scientific">Actinomycetospora straminea</name>
    <dbReference type="NCBI Taxonomy" id="663607"/>
    <lineage>
        <taxon>Bacteria</taxon>
        <taxon>Bacillati</taxon>
        <taxon>Actinomycetota</taxon>
        <taxon>Actinomycetes</taxon>
        <taxon>Pseudonocardiales</taxon>
        <taxon>Pseudonocardiaceae</taxon>
        <taxon>Actinomycetospora</taxon>
    </lineage>
</organism>
<keyword evidence="2" id="KW-0472">Membrane</keyword>
<evidence type="ECO:0000313" key="5">
    <source>
        <dbReference type="Proteomes" id="UP001500457"/>
    </source>
</evidence>
<gene>
    <name evidence="4" type="ORF">GCM10023203_45120</name>
</gene>
<comment type="caution">
    <text evidence="4">The sequence shown here is derived from an EMBL/GenBank/DDBJ whole genome shotgun (WGS) entry which is preliminary data.</text>
</comment>
<feature type="region of interest" description="Disordered" evidence="1">
    <location>
        <begin position="1"/>
        <end position="25"/>
    </location>
</feature>
<feature type="domain" description="Low molecular weight protein antigen 6 PH" evidence="3">
    <location>
        <begin position="72"/>
        <end position="140"/>
    </location>
</feature>
<dbReference type="Proteomes" id="UP001500457">
    <property type="component" value="Unassembled WGS sequence"/>
</dbReference>
<evidence type="ECO:0000256" key="2">
    <source>
        <dbReference type="SAM" id="Phobius"/>
    </source>
</evidence>
<name>A0ABP9EU23_9PSEU</name>
<sequence length="197" mass="21332">MTSEQTSEETSGATPRTGPTAPSGPATFRPVPLPALVAVGFVALGLSPIAFQGGAWFLVFLVPLVLAFWLLRTRTVVDDEALRVLLAWGTRRVGWDEVATLRVVDRGWVRAVRRDEDEVALVGVRTRDLGRIAAASGGRIDMPTPEEVADARDRERELEATRLRIARLRERQAEEGAGQGAGQSADPDPAEAPEERA</sequence>
<dbReference type="EMBL" id="BAABHQ010000015">
    <property type="protein sequence ID" value="GAA4887250.1"/>
    <property type="molecule type" value="Genomic_DNA"/>
</dbReference>
<evidence type="ECO:0000313" key="4">
    <source>
        <dbReference type="EMBL" id="GAA4887250.1"/>
    </source>
</evidence>
<evidence type="ECO:0000256" key="1">
    <source>
        <dbReference type="SAM" id="MobiDB-lite"/>
    </source>
</evidence>
<accession>A0ABP9EU23</accession>
<keyword evidence="2" id="KW-0812">Transmembrane</keyword>
<evidence type="ECO:0000259" key="3">
    <source>
        <dbReference type="Pfam" id="PF10756"/>
    </source>
</evidence>
<keyword evidence="2" id="KW-1133">Transmembrane helix</keyword>
<proteinExistence type="predicted"/>
<protein>
    <recommendedName>
        <fullName evidence="3">Low molecular weight protein antigen 6 PH domain-containing protein</fullName>
    </recommendedName>
</protein>
<reference evidence="5" key="1">
    <citation type="journal article" date="2019" name="Int. J. Syst. Evol. Microbiol.">
        <title>The Global Catalogue of Microorganisms (GCM) 10K type strain sequencing project: providing services to taxonomists for standard genome sequencing and annotation.</title>
        <authorList>
            <consortium name="The Broad Institute Genomics Platform"/>
            <consortium name="The Broad Institute Genome Sequencing Center for Infectious Disease"/>
            <person name="Wu L."/>
            <person name="Ma J."/>
        </authorList>
    </citation>
    <scope>NUCLEOTIDE SEQUENCE [LARGE SCALE GENOMIC DNA]</scope>
    <source>
        <strain evidence="5">JCM 17983</strain>
    </source>
</reference>
<keyword evidence="5" id="KW-1185">Reference proteome</keyword>
<dbReference type="InterPro" id="IPR019692">
    <property type="entry name" value="CFP-6_PH"/>
</dbReference>
<dbReference type="Pfam" id="PF10756">
    <property type="entry name" value="bPH_6"/>
    <property type="match status" value="1"/>
</dbReference>
<feature type="region of interest" description="Disordered" evidence="1">
    <location>
        <begin position="169"/>
        <end position="197"/>
    </location>
</feature>